<comment type="similarity">
    <text evidence="3 12">Belongs to the TPP enzyme family.</text>
</comment>
<evidence type="ECO:0000256" key="2">
    <source>
        <dbReference type="ARBA" id="ARBA00005025"/>
    </source>
</evidence>
<dbReference type="SUPFAM" id="SSF52467">
    <property type="entry name" value="DHS-like NAD/FAD-binding domain"/>
    <property type="match status" value="1"/>
</dbReference>
<dbReference type="PROSITE" id="PS00187">
    <property type="entry name" value="TPP_ENZYMES"/>
    <property type="match status" value="1"/>
</dbReference>
<evidence type="ECO:0000313" key="17">
    <source>
        <dbReference type="Proteomes" id="UP000282892"/>
    </source>
</evidence>
<comment type="cofactor">
    <cofactor evidence="12">
        <name>Mg(2+)</name>
        <dbReference type="ChEBI" id="CHEBI:18420"/>
    </cofactor>
    <text evidence="12">Binds 1 Mg(2+) ion per subunit.</text>
</comment>
<feature type="domain" description="Thiamine pyrophosphate enzyme N-terminal TPP-binding" evidence="15">
    <location>
        <begin position="11"/>
        <end position="101"/>
    </location>
</feature>
<evidence type="ECO:0000256" key="11">
    <source>
        <dbReference type="ARBA" id="ARBA00048670"/>
    </source>
</evidence>
<dbReference type="InterPro" id="IPR029061">
    <property type="entry name" value="THDP-binding"/>
</dbReference>
<dbReference type="InterPro" id="IPR012846">
    <property type="entry name" value="Acetolactate_synth_lsu"/>
</dbReference>
<keyword evidence="9 12" id="KW-0786">Thiamine pyrophosphate</keyword>
<accession>A0A3Q9QZ75</accession>
<evidence type="ECO:0000259" key="15">
    <source>
        <dbReference type="Pfam" id="PF02776"/>
    </source>
</evidence>
<keyword evidence="17" id="KW-1185">Reference proteome</keyword>
<dbReference type="InterPro" id="IPR012001">
    <property type="entry name" value="Thiamin_PyroP_enz_TPP-bd_dom"/>
</dbReference>
<dbReference type="PANTHER" id="PTHR18968">
    <property type="entry name" value="THIAMINE PYROPHOSPHATE ENZYMES"/>
    <property type="match status" value="1"/>
</dbReference>
<keyword evidence="10 12" id="KW-0100">Branched-chain amino acid biosynthesis</keyword>
<dbReference type="InterPro" id="IPR045229">
    <property type="entry name" value="TPP_enz"/>
</dbReference>
<comment type="cofactor">
    <cofactor evidence="12">
        <name>thiamine diphosphate</name>
        <dbReference type="ChEBI" id="CHEBI:58937"/>
    </cofactor>
    <text evidence="12">Binds 1 thiamine pyrophosphate per subunit.</text>
</comment>
<dbReference type="EMBL" id="CP022572">
    <property type="protein sequence ID" value="AZU64025.1"/>
    <property type="molecule type" value="Genomic_DNA"/>
</dbReference>
<dbReference type="CDD" id="cd02015">
    <property type="entry name" value="TPP_AHAS"/>
    <property type="match status" value="1"/>
</dbReference>
<name>A0A3Q9QZ75_9BACI</name>
<organism evidence="16 17">
    <name type="scientific">Neobacillus mesonae</name>
    <dbReference type="NCBI Taxonomy" id="1193713"/>
    <lineage>
        <taxon>Bacteria</taxon>
        <taxon>Bacillati</taxon>
        <taxon>Bacillota</taxon>
        <taxon>Bacilli</taxon>
        <taxon>Bacillales</taxon>
        <taxon>Bacillaceae</taxon>
        <taxon>Neobacillus</taxon>
    </lineage>
</organism>
<evidence type="ECO:0000259" key="13">
    <source>
        <dbReference type="Pfam" id="PF00205"/>
    </source>
</evidence>
<dbReference type="GO" id="GO:0009097">
    <property type="term" value="P:isoleucine biosynthetic process"/>
    <property type="evidence" value="ECO:0007669"/>
    <property type="project" value="UniProtKB-UniPathway"/>
</dbReference>
<dbReference type="Pfam" id="PF02775">
    <property type="entry name" value="TPP_enzyme_C"/>
    <property type="match status" value="1"/>
</dbReference>
<dbReference type="InterPro" id="IPR011766">
    <property type="entry name" value="TPP_enzyme_TPP-bd"/>
</dbReference>
<proteinExistence type="inferred from homology"/>
<dbReference type="PANTHER" id="PTHR18968:SF13">
    <property type="entry name" value="ACETOLACTATE SYNTHASE CATALYTIC SUBUNIT, MITOCHONDRIAL"/>
    <property type="match status" value="1"/>
</dbReference>
<dbReference type="NCBIfam" id="TIGR00118">
    <property type="entry name" value="acolac_lg"/>
    <property type="match status" value="1"/>
</dbReference>
<dbReference type="STRING" id="1193713.GCA_001636315_01643"/>
<evidence type="ECO:0000313" key="16">
    <source>
        <dbReference type="EMBL" id="AZU64025.1"/>
    </source>
</evidence>
<evidence type="ECO:0000256" key="12">
    <source>
        <dbReference type="RuleBase" id="RU003591"/>
    </source>
</evidence>
<dbReference type="AlphaFoldDB" id="A0A3Q9QZ75"/>
<dbReference type="SUPFAM" id="SSF52518">
    <property type="entry name" value="Thiamin diphosphate-binding fold (THDP-binding)"/>
    <property type="match status" value="2"/>
</dbReference>
<dbReference type="InterPro" id="IPR000399">
    <property type="entry name" value="TPP-bd_CS"/>
</dbReference>
<keyword evidence="8 12" id="KW-0460">Magnesium</keyword>
<dbReference type="GO" id="GO:0009099">
    <property type="term" value="P:L-valine biosynthetic process"/>
    <property type="evidence" value="ECO:0007669"/>
    <property type="project" value="UniProtKB-UniPathway"/>
</dbReference>
<dbReference type="Gene3D" id="3.40.50.1220">
    <property type="entry name" value="TPP-binding domain"/>
    <property type="match status" value="1"/>
</dbReference>
<evidence type="ECO:0000256" key="4">
    <source>
        <dbReference type="ARBA" id="ARBA00013145"/>
    </source>
</evidence>
<gene>
    <name evidence="16" type="primary">ilvB</name>
    <name evidence="16" type="ORF">CHR53_23735</name>
</gene>
<dbReference type="GO" id="GO:0050660">
    <property type="term" value="F:flavin adenine dinucleotide binding"/>
    <property type="evidence" value="ECO:0007669"/>
    <property type="project" value="InterPro"/>
</dbReference>
<sequence>MVEEFSRIGLVFESLSLLGVECVFGCDDERLLPLPMATECAALRYYQLKHEQAAVHAADGYARATGKPGVVLVTTAAGVTNAITGMATAYSDSVPVVMIAGPLLPSNPLPKEAIKELDISGVTMPITKYACKINAPNQSDFSKTLQTALSIAGEGRPGPVLVEVTEEPEGVKQASSEKLINNSNSRHTRTIAARPLIEKSLEPAKKLIETARKPVLFIGGGVIAANAAAVLREIAEKAHIPVVSSLLGIGAMDAGNPLFLGMLGMHGTFAANKAVHHCDLLISIGVRFSDRVTGKISGFSPKSKKIHVDIDPAEINKVIPVDLPIVCDAKEFLDTIKGVLDYHKIRDNSEAWTNEALEWKRTVPRFEKYNSILSPQSVIQLLNEYTDKDTIVVTDVGQHQIWTAHHYNFSRPRTLITSGGLGTMGYGLPAAIGAAGAYPGKSVICVSGDGSFQMNLQELMTAVKYQLPIKIAILNNGYLGMVRQWQELFYQGRYSEVKVCSPNFAQLADAYGAMGLSAHTDEEAQHVMNKAFNFTGPVVLEFDVVEEENVYPMVPPNHNNHQTILSR</sequence>
<keyword evidence="7 12" id="KW-0479">Metal-binding</keyword>
<comment type="catalytic activity">
    <reaction evidence="11 12">
        <text>2 pyruvate + H(+) = (2S)-2-acetolactate + CO2</text>
        <dbReference type="Rhea" id="RHEA:25249"/>
        <dbReference type="ChEBI" id="CHEBI:15361"/>
        <dbReference type="ChEBI" id="CHEBI:15378"/>
        <dbReference type="ChEBI" id="CHEBI:16526"/>
        <dbReference type="ChEBI" id="CHEBI:58476"/>
        <dbReference type="EC" id="2.2.1.6"/>
    </reaction>
</comment>
<keyword evidence="5 12" id="KW-0028">Amino-acid biosynthesis</keyword>
<comment type="pathway">
    <text evidence="2 12">Amino-acid biosynthesis; L-valine biosynthesis; L-valine from pyruvate: step 1/4.</text>
</comment>
<feature type="domain" description="Thiamine pyrophosphate enzyme central" evidence="13">
    <location>
        <begin position="202"/>
        <end position="335"/>
    </location>
</feature>
<dbReference type="Pfam" id="PF02776">
    <property type="entry name" value="TPP_enzyme_N"/>
    <property type="match status" value="1"/>
</dbReference>
<protein>
    <recommendedName>
        <fullName evidence="4 12">Acetolactate synthase</fullName>
        <ecNumber evidence="4 12">2.2.1.6</ecNumber>
    </recommendedName>
</protein>
<dbReference type="UniPathway" id="UPA00047">
    <property type="reaction ID" value="UER00055"/>
</dbReference>
<dbReference type="EC" id="2.2.1.6" evidence="4 12"/>
<evidence type="ECO:0000256" key="9">
    <source>
        <dbReference type="ARBA" id="ARBA00023052"/>
    </source>
</evidence>
<dbReference type="GO" id="GO:0000287">
    <property type="term" value="F:magnesium ion binding"/>
    <property type="evidence" value="ECO:0007669"/>
    <property type="project" value="UniProtKB-UniRule"/>
</dbReference>
<evidence type="ECO:0000256" key="10">
    <source>
        <dbReference type="ARBA" id="ARBA00023304"/>
    </source>
</evidence>
<evidence type="ECO:0000256" key="6">
    <source>
        <dbReference type="ARBA" id="ARBA00022679"/>
    </source>
</evidence>
<dbReference type="Proteomes" id="UP000282892">
    <property type="component" value="Chromosome"/>
</dbReference>
<comment type="pathway">
    <text evidence="1 12">Amino-acid biosynthesis; L-isoleucine biosynthesis; L-isoleucine from 2-oxobutanoate: step 1/4.</text>
</comment>
<dbReference type="UniPathway" id="UPA00049">
    <property type="reaction ID" value="UER00059"/>
</dbReference>
<dbReference type="InterPro" id="IPR029035">
    <property type="entry name" value="DHS-like_NAD/FAD-binding_dom"/>
</dbReference>
<reference evidence="16 17" key="1">
    <citation type="submission" date="2017-07" db="EMBL/GenBank/DDBJ databases">
        <title>The complete genome sequence of Bacillus mesonae strain H20-5, an efficient strain improving plant abiotic stress resistance.</title>
        <authorList>
            <person name="Kim S.Y."/>
            <person name="Song H."/>
            <person name="Sang M.K."/>
            <person name="Weon H.-Y."/>
            <person name="Song J."/>
        </authorList>
    </citation>
    <scope>NUCLEOTIDE SEQUENCE [LARGE SCALE GENOMIC DNA]</scope>
    <source>
        <strain evidence="16 17">H20-5</strain>
    </source>
</reference>
<evidence type="ECO:0000256" key="3">
    <source>
        <dbReference type="ARBA" id="ARBA00007812"/>
    </source>
</evidence>
<dbReference type="InterPro" id="IPR039368">
    <property type="entry name" value="AHAS_TPP"/>
</dbReference>
<dbReference type="GO" id="GO:0005948">
    <property type="term" value="C:acetolactate synthase complex"/>
    <property type="evidence" value="ECO:0007669"/>
    <property type="project" value="TreeGrafter"/>
</dbReference>
<evidence type="ECO:0000256" key="7">
    <source>
        <dbReference type="ARBA" id="ARBA00022723"/>
    </source>
</evidence>
<dbReference type="FunFam" id="3.40.50.1220:FF:000008">
    <property type="entry name" value="Acetolactate synthase"/>
    <property type="match status" value="1"/>
</dbReference>
<evidence type="ECO:0000256" key="8">
    <source>
        <dbReference type="ARBA" id="ARBA00022842"/>
    </source>
</evidence>
<dbReference type="GO" id="GO:0030976">
    <property type="term" value="F:thiamine pyrophosphate binding"/>
    <property type="evidence" value="ECO:0007669"/>
    <property type="project" value="UniProtKB-UniRule"/>
</dbReference>
<keyword evidence="6 12" id="KW-0808">Transferase</keyword>
<dbReference type="OrthoDB" id="4494979at2"/>
<dbReference type="CDD" id="cd07035">
    <property type="entry name" value="TPP_PYR_POX_like"/>
    <property type="match status" value="1"/>
</dbReference>
<evidence type="ECO:0000259" key="14">
    <source>
        <dbReference type="Pfam" id="PF02775"/>
    </source>
</evidence>
<evidence type="ECO:0000256" key="1">
    <source>
        <dbReference type="ARBA" id="ARBA00004974"/>
    </source>
</evidence>
<evidence type="ECO:0000256" key="5">
    <source>
        <dbReference type="ARBA" id="ARBA00022605"/>
    </source>
</evidence>
<dbReference type="FunFam" id="3.40.50.970:FF:000016">
    <property type="entry name" value="Acetolactate synthase"/>
    <property type="match status" value="1"/>
</dbReference>
<feature type="domain" description="Thiamine pyrophosphate enzyme TPP-binding" evidence="14">
    <location>
        <begin position="395"/>
        <end position="542"/>
    </location>
</feature>
<dbReference type="Pfam" id="PF00205">
    <property type="entry name" value="TPP_enzyme_M"/>
    <property type="match status" value="1"/>
</dbReference>
<dbReference type="Gene3D" id="3.40.50.970">
    <property type="match status" value="2"/>
</dbReference>
<dbReference type="KEGG" id="nmk:CHR53_23735"/>
<dbReference type="GO" id="GO:0003984">
    <property type="term" value="F:acetolactate synthase activity"/>
    <property type="evidence" value="ECO:0007669"/>
    <property type="project" value="UniProtKB-EC"/>
</dbReference>
<dbReference type="InterPro" id="IPR012000">
    <property type="entry name" value="Thiamin_PyroP_enz_cen_dom"/>
</dbReference>